<name>A0A8H4NZ83_9HYPO</name>
<proteinExistence type="predicted"/>
<dbReference type="InterPro" id="IPR002125">
    <property type="entry name" value="CMP_dCMP_dom"/>
</dbReference>
<dbReference type="PANTHER" id="PTHR11079">
    <property type="entry name" value="CYTOSINE DEAMINASE FAMILY MEMBER"/>
    <property type="match status" value="1"/>
</dbReference>
<protein>
    <recommendedName>
        <fullName evidence="1">CMP/dCMP-type deaminase domain-containing protein</fullName>
    </recommendedName>
</protein>
<dbReference type="InterPro" id="IPR016193">
    <property type="entry name" value="Cytidine_deaminase-like"/>
</dbReference>
<comment type="caution">
    <text evidence="2">The sequence shown here is derived from an EMBL/GenBank/DDBJ whole genome shotgun (WGS) entry which is preliminary data.</text>
</comment>
<feature type="domain" description="CMP/dCMP-type deaminase" evidence="1">
    <location>
        <begin position="4"/>
        <end position="122"/>
    </location>
</feature>
<organism evidence="2 3">
    <name type="scientific">Fusarium austroafricanum</name>
    <dbReference type="NCBI Taxonomy" id="2364996"/>
    <lineage>
        <taxon>Eukaryota</taxon>
        <taxon>Fungi</taxon>
        <taxon>Dikarya</taxon>
        <taxon>Ascomycota</taxon>
        <taxon>Pezizomycotina</taxon>
        <taxon>Sordariomycetes</taxon>
        <taxon>Hypocreomycetidae</taxon>
        <taxon>Hypocreales</taxon>
        <taxon>Nectriaceae</taxon>
        <taxon>Fusarium</taxon>
        <taxon>Fusarium concolor species complex</taxon>
    </lineage>
</organism>
<keyword evidence="3" id="KW-1185">Reference proteome</keyword>
<evidence type="ECO:0000313" key="2">
    <source>
        <dbReference type="EMBL" id="KAF4453225.1"/>
    </source>
</evidence>
<dbReference type="AlphaFoldDB" id="A0A8H4NZ83"/>
<dbReference type="PROSITE" id="PS51747">
    <property type="entry name" value="CYT_DCMP_DEAMINASES_2"/>
    <property type="match status" value="1"/>
</dbReference>
<dbReference type="OrthoDB" id="408702at2759"/>
<evidence type="ECO:0000259" key="1">
    <source>
        <dbReference type="PROSITE" id="PS51747"/>
    </source>
</evidence>
<dbReference type="GO" id="GO:0003824">
    <property type="term" value="F:catalytic activity"/>
    <property type="evidence" value="ECO:0007669"/>
    <property type="project" value="InterPro"/>
</dbReference>
<dbReference type="Proteomes" id="UP000605986">
    <property type="component" value="Unassembled WGS sequence"/>
</dbReference>
<dbReference type="PANTHER" id="PTHR11079:SF179">
    <property type="entry name" value="TRNA(ADENINE(34)) DEAMINASE, CHLOROPLASTIC"/>
    <property type="match status" value="1"/>
</dbReference>
<dbReference type="SUPFAM" id="SSF53927">
    <property type="entry name" value="Cytidine deaminase-like"/>
    <property type="match status" value="1"/>
</dbReference>
<gene>
    <name evidence="2" type="ORF">F53441_4098</name>
</gene>
<accession>A0A8H4NZ83</accession>
<dbReference type="Pfam" id="PF00383">
    <property type="entry name" value="dCMP_cyt_deam_1"/>
    <property type="match status" value="1"/>
</dbReference>
<dbReference type="GO" id="GO:0006139">
    <property type="term" value="P:nucleobase-containing compound metabolic process"/>
    <property type="evidence" value="ECO:0007669"/>
    <property type="project" value="UniProtKB-ARBA"/>
</dbReference>
<dbReference type="CDD" id="cd01285">
    <property type="entry name" value="nucleoside_deaminase"/>
    <property type="match status" value="1"/>
</dbReference>
<dbReference type="EMBL" id="JAADJG010000160">
    <property type="protein sequence ID" value="KAF4453225.1"/>
    <property type="molecule type" value="Genomic_DNA"/>
</dbReference>
<evidence type="ECO:0000313" key="3">
    <source>
        <dbReference type="Proteomes" id="UP000605986"/>
    </source>
</evidence>
<reference evidence="2" key="1">
    <citation type="submission" date="2020-01" db="EMBL/GenBank/DDBJ databases">
        <title>Identification and distribution of gene clusters putatively required for synthesis of sphingolipid metabolism inhibitors in phylogenetically diverse species of the filamentous fungus Fusarium.</title>
        <authorList>
            <person name="Kim H.-S."/>
            <person name="Busman M."/>
            <person name="Brown D.W."/>
            <person name="Divon H."/>
            <person name="Uhlig S."/>
            <person name="Proctor R.H."/>
        </authorList>
    </citation>
    <scope>NUCLEOTIDE SEQUENCE</scope>
    <source>
        <strain evidence="2">NRRL 53441</strain>
    </source>
</reference>
<sequence>MINEQDLQHLRLAVSLAHEALKAGDAPFGSVLVSSDNKVLQTDRNRTATGEKGDGRADKTLHPEFTLARWAQLNLSAEERANSTVYTSGEHCAMCSAAHAWCGLGRIVYVSSTEQLEAWKDEFGVGAPVAPLSINQVAPELKVEGPVEDLAKEVYQFHVENWTSRGYKSKSKA</sequence>
<dbReference type="Gene3D" id="3.40.140.10">
    <property type="entry name" value="Cytidine Deaminase, domain 2"/>
    <property type="match status" value="1"/>
</dbReference>